<protein>
    <recommendedName>
        <fullName evidence="12">UvrABC system protein A</fullName>
    </recommendedName>
    <alternativeName>
        <fullName evidence="13">Excinuclease ABC subunit A</fullName>
    </alternativeName>
</protein>
<dbReference type="Proteomes" id="UP000011919">
    <property type="component" value="Unassembled WGS sequence"/>
</dbReference>
<evidence type="ECO:0000313" key="14">
    <source>
        <dbReference type="EMBL" id="EMR06024.1"/>
    </source>
</evidence>
<dbReference type="GO" id="GO:0005737">
    <property type="term" value="C:cytoplasm"/>
    <property type="evidence" value="ECO:0007669"/>
    <property type="project" value="UniProtKB-SubCell"/>
</dbReference>
<dbReference type="GO" id="GO:0003677">
    <property type="term" value="F:DNA binding"/>
    <property type="evidence" value="ECO:0007669"/>
    <property type="project" value="UniProtKB-KW"/>
</dbReference>
<dbReference type="STRING" id="1235279.C772_02004"/>
<dbReference type="InterPro" id="IPR027417">
    <property type="entry name" value="P-loop_NTPase"/>
</dbReference>
<keyword evidence="5" id="KW-0227">DNA damage</keyword>
<dbReference type="GO" id="GO:0006281">
    <property type="term" value="P:DNA repair"/>
    <property type="evidence" value="ECO:0007669"/>
    <property type="project" value="UniProtKB-KW"/>
</dbReference>
<evidence type="ECO:0000256" key="4">
    <source>
        <dbReference type="ARBA" id="ARBA00022741"/>
    </source>
</evidence>
<keyword evidence="9" id="KW-0238">DNA-binding</keyword>
<comment type="similarity">
    <text evidence="11">Belongs to the ABC transporter superfamily. UvrA family.</text>
</comment>
<dbReference type="EMBL" id="AOFT01000009">
    <property type="protein sequence ID" value="EMR06024.1"/>
    <property type="molecule type" value="Genomic_DNA"/>
</dbReference>
<evidence type="ECO:0000256" key="13">
    <source>
        <dbReference type="ARBA" id="ARBA00042156"/>
    </source>
</evidence>
<keyword evidence="7" id="KW-0067">ATP-binding</keyword>
<name>M7P660_9BACL</name>
<evidence type="ECO:0000256" key="9">
    <source>
        <dbReference type="ARBA" id="ARBA00023125"/>
    </source>
</evidence>
<evidence type="ECO:0000256" key="2">
    <source>
        <dbReference type="ARBA" id="ARBA00022490"/>
    </source>
</evidence>
<evidence type="ECO:0000256" key="10">
    <source>
        <dbReference type="ARBA" id="ARBA00023204"/>
    </source>
</evidence>
<evidence type="ECO:0000256" key="5">
    <source>
        <dbReference type="ARBA" id="ARBA00022763"/>
    </source>
</evidence>
<dbReference type="SUPFAM" id="SSF52540">
    <property type="entry name" value="P-loop containing nucleoside triphosphate hydrolases"/>
    <property type="match status" value="1"/>
</dbReference>
<evidence type="ECO:0000256" key="3">
    <source>
        <dbReference type="ARBA" id="ARBA00022737"/>
    </source>
</evidence>
<sequence length="216" mass="24371">MPSVSQEFIRIIHANENNLKNVSVDLPKKKITVFTGVSGSGKSSLCLDTIAAESRRELNETFPSFVQQYLPKYGRPRVGRIENLPVTIILDQKKPGQNSRSTVGTYTDIYAQLRLLYSRVGRPFIGYSDAFSFNHPSGMCPRCEGIGEVTDLDVHRLIDFDKSLNDEGVISFPAFTTGAWRWKRYMPTAACSTWTRKSGTTHLRNWSCSFTPHRSN</sequence>
<keyword evidence="3" id="KW-0677">Repeat</keyword>
<organism evidence="14 15">
    <name type="scientific">Bhargavaea cecembensis DSE10</name>
    <dbReference type="NCBI Taxonomy" id="1235279"/>
    <lineage>
        <taxon>Bacteria</taxon>
        <taxon>Bacillati</taxon>
        <taxon>Bacillota</taxon>
        <taxon>Bacilli</taxon>
        <taxon>Bacillales</taxon>
        <taxon>Caryophanaceae</taxon>
        <taxon>Bhargavaea</taxon>
    </lineage>
</organism>
<proteinExistence type="inferred from homology"/>
<evidence type="ECO:0000313" key="15">
    <source>
        <dbReference type="Proteomes" id="UP000011919"/>
    </source>
</evidence>
<dbReference type="GO" id="GO:0005524">
    <property type="term" value="F:ATP binding"/>
    <property type="evidence" value="ECO:0007669"/>
    <property type="project" value="UniProtKB-KW"/>
</dbReference>
<dbReference type="GO" id="GO:0004518">
    <property type="term" value="F:nuclease activity"/>
    <property type="evidence" value="ECO:0007669"/>
    <property type="project" value="UniProtKB-KW"/>
</dbReference>
<dbReference type="PANTHER" id="PTHR43152">
    <property type="entry name" value="UVRABC SYSTEM PROTEIN A"/>
    <property type="match status" value="1"/>
</dbReference>
<evidence type="ECO:0000256" key="8">
    <source>
        <dbReference type="ARBA" id="ARBA00022881"/>
    </source>
</evidence>
<accession>M7P660</accession>
<evidence type="ECO:0000256" key="1">
    <source>
        <dbReference type="ARBA" id="ARBA00004496"/>
    </source>
</evidence>
<keyword evidence="2" id="KW-0963">Cytoplasm</keyword>
<keyword evidence="10" id="KW-0234">DNA repair</keyword>
<evidence type="ECO:0000256" key="12">
    <source>
        <dbReference type="ARBA" id="ARBA00039316"/>
    </source>
</evidence>
<dbReference type="PANTHER" id="PTHR43152:SF2">
    <property type="entry name" value="DRUG RESISTANCE ABC TRANSPORTER"/>
    <property type="match status" value="1"/>
</dbReference>
<evidence type="ECO:0000256" key="11">
    <source>
        <dbReference type="ARBA" id="ARBA00038000"/>
    </source>
</evidence>
<keyword evidence="8" id="KW-0267">Excision nuclease</keyword>
<evidence type="ECO:0000256" key="6">
    <source>
        <dbReference type="ARBA" id="ARBA00022769"/>
    </source>
</evidence>
<dbReference type="AlphaFoldDB" id="M7P660"/>
<reference evidence="14 15" key="1">
    <citation type="journal article" date="2013" name="Genome Announc.">
        <title>Draft Genome Sequence of Bhargavaea cecembensis Strain DSE10T, Isolated from a Deep-Sea Sediment Sample Collected at a Depth of 5,904 m from the Chagos-Laccadive Ridge System in the Indian Ocean.</title>
        <authorList>
            <person name="Shivaji S."/>
            <person name="Ara S."/>
            <person name="Begum Z."/>
            <person name="Ruth M."/>
            <person name="Singh A."/>
            <person name="Kumar Pinnaka A."/>
        </authorList>
    </citation>
    <scope>NUCLEOTIDE SEQUENCE [LARGE SCALE GENOMIC DNA]</scope>
    <source>
        <strain evidence="14 15">DSE10</strain>
    </source>
</reference>
<dbReference type="Gene3D" id="3.40.50.300">
    <property type="entry name" value="P-loop containing nucleotide triphosphate hydrolases"/>
    <property type="match status" value="1"/>
</dbReference>
<comment type="subcellular location">
    <subcellularLocation>
        <location evidence="1">Cytoplasm</location>
    </subcellularLocation>
</comment>
<comment type="caution">
    <text evidence="14">The sequence shown here is derived from an EMBL/GenBank/DDBJ whole genome shotgun (WGS) entry which is preliminary data.</text>
</comment>
<keyword evidence="4" id="KW-0547">Nucleotide-binding</keyword>
<keyword evidence="15" id="KW-1185">Reference proteome</keyword>
<dbReference type="eggNOG" id="COG0178">
    <property type="taxonomic scope" value="Bacteria"/>
</dbReference>
<gene>
    <name evidence="14" type="primary">uvrA_2</name>
    <name evidence="14" type="ORF">C772_02004</name>
</gene>
<evidence type="ECO:0000256" key="7">
    <source>
        <dbReference type="ARBA" id="ARBA00022840"/>
    </source>
</evidence>
<keyword evidence="6" id="KW-0228">DNA excision</keyword>
<dbReference type="PATRIC" id="fig|1235279.3.peg.2004"/>